<proteinExistence type="predicted"/>
<dbReference type="Proteomes" id="UP000028582">
    <property type="component" value="Unassembled WGS sequence"/>
</dbReference>
<comment type="caution">
    <text evidence="1">The sequence shown here is derived from an EMBL/GenBank/DDBJ whole genome shotgun (WGS) entry which is preliminary data.</text>
</comment>
<organism evidence="1 2">
    <name type="scientific">Phytophthora nicotianae P1976</name>
    <dbReference type="NCBI Taxonomy" id="1317066"/>
    <lineage>
        <taxon>Eukaryota</taxon>
        <taxon>Sar</taxon>
        <taxon>Stramenopiles</taxon>
        <taxon>Oomycota</taxon>
        <taxon>Peronosporomycetes</taxon>
        <taxon>Peronosporales</taxon>
        <taxon>Peronosporaceae</taxon>
        <taxon>Phytophthora</taxon>
    </lineage>
</organism>
<gene>
    <name evidence="1" type="ORF">F444_03195</name>
</gene>
<dbReference type="AlphaFoldDB" id="A0A081AUY6"/>
<dbReference type="EMBL" id="ANJA01000649">
    <property type="protein sequence ID" value="ETO82697.1"/>
    <property type="molecule type" value="Genomic_DNA"/>
</dbReference>
<evidence type="ECO:0000313" key="1">
    <source>
        <dbReference type="EMBL" id="ETO82697.1"/>
    </source>
</evidence>
<feature type="non-terminal residue" evidence="1">
    <location>
        <position position="63"/>
    </location>
</feature>
<protein>
    <submittedName>
        <fullName evidence="1">Uncharacterized protein</fullName>
    </submittedName>
</protein>
<name>A0A081AUY6_PHYNI</name>
<accession>A0A081AUY6</accession>
<feature type="non-terminal residue" evidence="1">
    <location>
        <position position="1"/>
    </location>
</feature>
<reference evidence="1 2" key="1">
    <citation type="submission" date="2013-11" db="EMBL/GenBank/DDBJ databases">
        <title>The Genome Sequence of Phytophthora parasitica P1976.</title>
        <authorList>
            <consortium name="The Broad Institute Genomics Platform"/>
            <person name="Russ C."/>
            <person name="Tyler B."/>
            <person name="Panabieres F."/>
            <person name="Shan W."/>
            <person name="Tripathy S."/>
            <person name="Grunwald N."/>
            <person name="Machado M."/>
            <person name="Johnson C.S."/>
            <person name="Walker B."/>
            <person name="Young S."/>
            <person name="Zeng Q."/>
            <person name="Gargeya S."/>
            <person name="Fitzgerald M."/>
            <person name="Haas B."/>
            <person name="Abouelleil A."/>
            <person name="Allen A.W."/>
            <person name="Alvarado L."/>
            <person name="Arachchi H.M."/>
            <person name="Berlin A.M."/>
            <person name="Chapman S.B."/>
            <person name="Gainer-Dewar J."/>
            <person name="Goldberg J."/>
            <person name="Griggs A."/>
            <person name="Gujja S."/>
            <person name="Hansen M."/>
            <person name="Howarth C."/>
            <person name="Imamovic A."/>
            <person name="Ireland A."/>
            <person name="Larimer J."/>
            <person name="McCowan C."/>
            <person name="Murphy C."/>
            <person name="Pearson M."/>
            <person name="Poon T.W."/>
            <person name="Priest M."/>
            <person name="Roberts A."/>
            <person name="Saif S."/>
            <person name="Shea T."/>
            <person name="Sisk P."/>
            <person name="Sykes S."/>
            <person name="Wortman J."/>
            <person name="Nusbaum C."/>
            <person name="Birren B."/>
        </authorList>
    </citation>
    <scope>NUCLEOTIDE SEQUENCE [LARGE SCALE GENOMIC DNA]</scope>
    <source>
        <strain evidence="1 2">P1976</strain>
    </source>
</reference>
<sequence>RSKASNPRIQSIEGTTLPKSEGAAVFKVSDSEIRITFVQTKTRLGYLCSSFLVIEASLTGSHE</sequence>
<evidence type="ECO:0000313" key="2">
    <source>
        <dbReference type="Proteomes" id="UP000028582"/>
    </source>
</evidence>